<dbReference type="SUPFAM" id="SSF48008">
    <property type="entry name" value="GntR ligand-binding domain-like"/>
    <property type="match status" value="1"/>
</dbReference>
<dbReference type="SUPFAM" id="SSF46785">
    <property type="entry name" value="Winged helix' DNA-binding domain"/>
    <property type="match status" value="1"/>
</dbReference>
<evidence type="ECO:0000256" key="1">
    <source>
        <dbReference type="ARBA" id="ARBA00023015"/>
    </source>
</evidence>
<dbReference type="GO" id="GO:0003677">
    <property type="term" value="F:DNA binding"/>
    <property type="evidence" value="ECO:0007669"/>
    <property type="project" value="UniProtKB-KW"/>
</dbReference>
<gene>
    <name evidence="5" type="ORF">J2T23_001872</name>
</gene>
<dbReference type="SMART" id="SM00345">
    <property type="entry name" value="HTH_GNTR"/>
    <property type="match status" value="1"/>
</dbReference>
<dbReference type="InterPro" id="IPR036388">
    <property type="entry name" value="WH-like_DNA-bd_sf"/>
</dbReference>
<dbReference type="AlphaFoldDB" id="A0AAJ1WDB2"/>
<dbReference type="InterPro" id="IPR000524">
    <property type="entry name" value="Tscrpt_reg_HTH_GntR"/>
</dbReference>
<dbReference type="PANTHER" id="PTHR43537">
    <property type="entry name" value="TRANSCRIPTIONAL REGULATOR, GNTR FAMILY"/>
    <property type="match status" value="1"/>
</dbReference>
<keyword evidence="3" id="KW-0804">Transcription</keyword>
<name>A0AAJ1WDB2_9MICC</name>
<dbReference type="InterPro" id="IPR036390">
    <property type="entry name" value="WH_DNA-bd_sf"/>
</dbReference>
<evidence type="ECO:0000313" key="6">
    <source>
        <dbReference type="Proteomes" id="UP001239267"/>
    </source>
</evidence>
<sequence length="233" mass="25598">MNAASPEEEVLIPGRPMLVDQVFEAILSLLLDDKISTGSPLSIDGLAKRFKVSSTPVREALARLETTGMVRREALRGYKVAPEPTASDIAALLTSRQILEPACTSIACTNSTEELVADLEGFHRDLEASRHGGDTFAGYRAYWQADENFHRRIVEATDNEFLLRAYGSIEGHIQRFRLMVHNDMSGDHTVQEHQAIIDAFKAGDCAAATAAMNTHIEGIRSRSLSLKKFGQQG</sequence>
<reference evidence="5 6" key="1">
    <citation type="submission" date="2023-07" db="EMBL/GenBank/DDBJ databases">
        <title>Sorghum-associated microbial communities from plants grown in Nebraska, USA.</title>
        <authorList>
            <person name="Schachtman D."/>
        </authorList>
    </citation>
    <scope>NUCLEOTIDE SEQUENCE [LARGE SCALE GENOMIC DNA]</scope>
    <source>
        <strain evidence="5 6">DS1001</strain>
    </source>
</reference>
<dbReference type="Gene3D" id="1.10.10.10">
    <property type="entry name" value="Winged helix-like DNA-binding domain superfamily/Winged helix DNA-binding domain"/>
    <property type="match status" value="1"/>
</dbReference>
<evidence type="ECO:0000313" key="5">
    <source>
        <dbReference type="EMBL" id="MDQ0145979.1"/>
    </source>
</evidence>
<evidence type="ECO:0000256" key="3">
    <source>
        <dbReference type="ARBA" id="ARBA00023163"/>
    </source>
</evidence>
<dbReference type="InterPro" id="IPR008920">
    <property type="entry name" value="TF_FadR/GntR_C"/>
</dbReference>
<accession>A0AAJ1WDB2</accession>
<dbReference type="GO" id="GO:0003700">
    <property type="term" value="F:DNA-binding transcription factor activity"/>
    <property type="evidence" value="ECO:0007669"/>
    <property type="project" value="InterPro"/>
</dbReference>
<protein>
    <submittedName>
        <fullName evidence="5">DNA-binding GntR family transcriptional regulator</fullName>
    </submittedName>
</protein>
<feature type="domain" description="HTH gntR-type" evidence="4">
    <location>
        <begin position="16"/>
        <end position="83"/>
    </location>
</feature>
<comment type="caution">
    <text evidence="5">The sequence shown here is derived from an EMBL/GenBank/DDBJ whole genome shotgun (WGS) entry which is preliminary data.</text>
</comment>
<proteinExistence type="predicted"/>
<evidence type="ECO:0000259" key="4">
    <source>
        <dbReference type="PROSITE" id="PS50949"/>
    </source>
</evidence>
<evidence type="ECO:0000256" key="2">
    <source>
        <dbReference type="ARBA" id="ARBA00023125"/>
    </source>
</evidence>
<dbReference type="Proteomes" id="UP001239267">
    <property type="component" value="Unassembled WGS sequence"/>
</dbReference>
<dbReference type="InterPro" id="IPR011711">
    <property type="entry name" value="GntR_C"/>
</dbReference>
<dbReference type="RefSeq" id="WP_307359272.1">
    <property type="nucleotide sequence ID" value="NZ_JAUSTB010000005.1"/>
</dbReference>
<dbReference type="EMBL" id="JAUSTB010000005">
    <property type="protein sequence ID" value="MDQ0145979.1"/>
    <property type="molecule type" value="Genomic_DNA"/>
</dbReference>
<keyword evidence="6" id="KW-1185">Reference proteome</keyword>
<dbReference type="Pfam" id="PF07729">
    <property type="entry name" value="FCD"/>
    <property type="match status" value="1"/>
</dbReference>
<keyword evidence="2 5" id="KW-0238">DNA-binding</keyword>
<organism evidence="5 6">
    <name type="scientific">Pseudarthrobacter niigatensis</name>
    <dbReference type="NCBI Taxonomy" id="369935"/>
    <lineage>
        <taxon>Bacteria</taxon>
        <taxon>Bacillati</taxon>
        <taxon>Actinomycetota</taxon>
        <taxon>Actinomycetes</taxon>
        <taxon>Micrococcales</taxon>
        <taxon>Micrococcaceae</taxon>
        <taxon>Pseudarthrobacter</taxon>
    </lineage>
</organism>
<dbReference type="PANTHER" id="PTHR43537:SF50">
    <property type="entry name" value="TRANSCRIPTIONAL REGULATORY PROTEIN"/>
    <property type="match status" value="1"/>
</dbReference>
<keyword evidence="1" id="KW-0805">Transcription regulation</keyword>
<dbReference type="PROSITE" id="PS50949">
    <property type="entry name" value="HTH_GNTR"/>
    <property type="match status" value="1"/>
</dbReference>
<dbReference type="Gene3D" id="1.20.120.530">
    <property type="entry name" value="GntR ligand-binding domain-like"/>
    <property type="match status" value="1"/>
</dbReference>
<dbReference type="SMART" id="SM00895">
    <property type="entry name" value="FCD"/>
    <property type="match status" value="1"/>
</dbReference>
<dbReference type="Pfam" id="PF00392">
    <property type="entry name" value="GntR"/>
    <property type="match status" value="1"/>
</dbReference>